<protein>
    <recommendedName>
        <fullName evidence="2">Reverse transcriptase domain-containing protein</fullName>
    </recommendedName>
</protein>
<dbReference type="InterPro" id="IPR043128">
    <property type="entry name" value="Rev_trsase/Diguanyl_cyclase"/>
</dbReference>
<dbReference type="EMBL" id="BFEA01000222">
    <property type="protein sequence ID" value="GBG75337.1"/>
    <property type="molecule type" value="Genomic_DNA"/>
</dbReference>
<sequence length="634" mass="70435">MPAVTRSQTGDMEWKQGEIEEAYEARMLDQLAKWKKRADGATTARRKQEEEAQQQHQLAEEQRRKHNEAAAKVVDEERRLRRDRVFKEERELLELAREWQTEAESQEISNRRLSRFTDLFATYIAQQEDIHCLDDAVDDHKKMVAQLTSPVQLLEQRPTATPADPSNLAEWSTWTQQLLDRYNEAVPIYFTPHACEPVTFDVLDTDFNIILGTPWLASADHTVNFHRQTLTVRDAFGAEVSCTIPLPHPSIRCQVVTAKSFRVTSAYERTDKITLCSLQTVAATESSPTDLSSNTHVLRLLDEFANVFESPTGVLPDRPISHEIILDVGVVPLKGCICRMSEEELVVLHTQLDDLLDKGWIRPSSSPYSAPVLFVRKKNKDLRLCIDYSKLNAQSVENVGPLPHIGDLLERLVGTKYFSKLDLKSGYHQISIRPQDHLKFTFKTPYGNFARVVMPFGLTNAPMIFQAAMTNDFFAMLDRSVLVYLDDILVYSRTLEDHLEHLRHAGGGRWRGGDQRTEATARWPPSREEVAGGKEEMVGGGGGEVGEGGEEMAGGGGEVGGVEARWASGREEVGGGRVEMVGRGREEMVGGGGGEMVGGGGREAGEGGSCVPCSAAAAFHNSLVNLTSLSLTMD</sequence>
<feature type="compositionally biased region" description="Basic and acidic residues" evidence="1">
    <location>
        <begin position="58"/>
        <end position="70"/>
    </location>
</feature>
<dbReference type="SUPFAM" id="SSF56672">
    <property type="entry name" value="DNA/RNA polymerases"/>
    <property type="match status" value="1"/>
</dbReference>
<evidence type="ECO:0000313" key="3">
    <source>
        <dbReference type="EMBL" id="GBG75337.1"/>
    </source>
</evidence>
<keyword evidence="4" id="KW-1185">Reference proteome</keyword>
<dbReference type="CDD" id="cd01647">
    <property type="entry name" value="RT_LTR"/>
    <property type="match status" value="1"/>
</dbReference>
<feature type="compositionally biased region" description="Basic and acidic residues" evidence="1">
    <location>
        <begin position="511"/>
        <end position="537"/>
    </location>
</feature>
<proteinExistence type="predicted"/>
<dbReference type="InterPro" id="IPR000477">
    <property type="entry name" value="RT_dom"/>
</dbReference>
<comment type="caution">
    <text evidence="3">The sequence shown here is derived from an EMBL/GenBank/DDBJ whole genome shotgun (WGS) entry which is preliminary data.</text>
</comment>
<organism evidence="3 4">
    <name type="scientific">Chara braunii</name>
    <name type="common">Braun's stonewort</name>
    <dbReference type="NCBI Taxonomy" id="69332"/>
    <lineage>
        <taxon>Eukaryota</taxon>
        <taxon>Viridiplantae</taxon>
        <taxon>Streptophyta</taxon>
        <taxon>Charophyceae</taxon>
        <taxon>Charales</taxon>
        <taxon>Characeae</taxon>
        <taxon>Chara</taxon>
    </lineage>
</organism>
<dbReference type="InterPro" id="IPR043502">
    <property type="entry name" value="DNA/RNA_pol_sf"/>
</dbReference>
<dbReference type="Gene3D" id="3.30.70.270">
    <property type="match status" value="1"/>
</dbReference>
<name>A0A388KZ47_CHABU</name>
<accession>A0A388KZ47</accession>
<feature type="compositionally biased region" description="Gly residues" evidence="1">
    <location>
        <begin position="538"/>
        <end position="557"/>
    </location>
</feature>
<feature type="region of interest" description="Disordered" evidence="1">
    <location>
        <begin position="508"/>
        <end position="557"/>
    </location>
</feature>
<dbReference type="PANTHER" id="PTHR24559">
    <property type="entry name" value="TRANSPOSON TY3-I GAG-POL POLYPROTEIN"/>
    <property type="match status" value="1"/>
</dbReference>
<dbReference type="Gramene" id="GBG75337">
    <property type="protein sequence ID" value="GBG75337"/>
    <property type="gene ID" value="CBR_g19971"/>
</dbReference>
<dbReference type="PANTHER" id="PTHR24559:SF444">
    <property type="entry name" value="REVERSE TRANSCRIPTASE DOMAIN-CONTAINING PROTEIN"/>
    <property type="match status" value="1"/>
</dbReference>
<dbReference type="Gene3D" id="3.10.10.10">
    <property type="entry name" value="HIV Type 1 Reverse Transcriptase, subunit A, domain 1"/>
    <property type="match status" value="1"/>
</dbReference>
<dbReference type="InterPro" id="IPR021109">
    <property type="entry name" value="Peptidase_aspartic_dom_sf"/>
</dbReference>
<dbReference type="Proteomes" id="UP000265515">
    <property type="component" value="Unassembled WGS sequence"/>
</dbReference>
<dbReference type="Gene3D" id="2.40.70.10">
    <property type="entry name" value="Acid Proteases"/>
    <property type="match status" value="1"/>
</dbReference>
<dbReference type="InterPro" id="IPR053134">
    <property type="entry name" value="RNA-dir_DNA_polymerase"/>
</dbReference>
<reference evidence="3 4" key="1">
    <citation type="journal article" date="2018" name="Cell">
        <title>The Chara Genome: Secondary Complexity and Implications for Plant Terrestrialization.</title>
        <authorList>
            <person name="Nishiyama T."/>
            <person name="Sakayama H."/>
            <person name="Vries J.D."/>
            <person name="Buschmann H."/>
            <person name="Saint-Marcoux D."/>
            <person name="Ullrich K.K."/>
            <person name="Haas F.B."/>
            <person name="Vanderstraeten L."/>
            <person name="Becker D."/>
            <person name="Lang D."/>
            <person name="Vosolsobe S."/>
            <person name="Rombauts S."/>
            <person name="Wilhelmsson P.K.I."/>
            <person name="Janitza P."/>
            <person name="Kern R."/>
            <person name="Heyl A."/>
            <person name="Rumpler F."/>
            <person name="Villalobos L.I.A.C."/>
            <person name="Clay J.M."/>
            <person name="Skokan R."/>
            <person name="Toyoda A."/>
            <person name="Suzuki Y."/>
            <person name="Kagoshima H."/>
            <person name="Schijlen E."/>
            <person name="Tajeshwar N."/>
            <person name="Catarino B."/>
            <person name="Hetherington A.J."/>
            <person name="Saltykova A."/>
            <person name="Bonnot C."/>
            <person name="Breuninger H."/>
            <person name="Symeonidi A."/>
            <person name="Radhakrishnan G.V."/>
            <person name="Van Nieuwerburgh F."/>
            <person name="Deforce D."/>
            <person name="Chang C."/>
            <person name="Karol K.G."/>
            <person name="Hedrich R."/>
            <person name="Ulvskov P."/>
            <person name="Glockner G."/>
            <person name="Delwiche C.F."/>
            <person name="Petrasek J."/>
            <person name="Van de Peer Y."/>
            <person name="Friml J."/>
            <person name="Beilby M."/>
            <person name="Dolan L."/>
            <person name="Kohara Y."/>
            <person name="Sugano S."/>
            <person name="Fujiyama A."/>
            <person name="Delaux P.-M."/>
            <person name="Quint M."/>
            <person name="TheiBen G."/>
            <person name="Hagemann M."/>
            <person name="Harholt J."/>
            <person name="Dunand C."/>
            <person name="Zachgo S."/>
            <person name="Langdale J."/>
            <person name="Maumus F."/>
            <person name="Straeten D.V.D."/>
            <person name="Gould S.B."/>
            <person name="Rensing S.A."/>
        </authorList>
    </citation>
    <scope>NUCLEOTIDE SEQUENCE [LARGE SCALE GENOMIC DNA]</scope>
    <source>
        <strain evidence="3 4">S276</strain>
    </source>
</reference>
<dbReference type="Pfam" id="PF00078">
    <property type="entry name" value="RVT_1"/>
    <property type="match status" value="1"/>
</dbReference>
<dbReference type="OrthoDB" id="9908684at2759"/>
<dbReference type="AlphaFoldDB" id="A0A388KZ47"/>
<evidence type="ECO:0000256" key="1">
    <source>
        <dbReference type="SAM" id="MobiDB-lite"/>
    </source>
</evidence>
<feature type="domain" description="Reverse transcriptase" evidence="2">
    <location>
        <begin position="375"/>
        <end position="504"/>
    </location>
</feature>
<evidence type="ECO:0000313" key="4">
    <source>
        <dbReference type="Proteomes" id="UP000265515"/>
    </source>
</evidence>
<feature type="region of interest" description="Disordered" evidence="1">
    <location>
        <begin position="37"/>
        <end position="70"/>
    </location>
</feature>
<gene>
    <name evidence="3" type="ORF">CBR_g19971</name>
</gene>
<evidence type="ECO:0000259" key="2">
    <source>
        <dbReference type="Pfam" id="PF00078"/>
    </source>
</evidence>